<reference evidence="1" key="2">
    <citation type="submission" date="2020-11" db="EMBL/GenBank/DDBJ databases">
        <authorList>
            <person name="McCartney M.A."/>
            <person name="Auch B."/>
            <person name="Kono T."/>
            <person name="Mallez S."/>
            <person name="Becker A."/>
            <person name="Gohl D.M."/>
            <person name="Silverstein K.A.T."/>
            <person name="Koren S."/>
            <person name="Bechman K.B."/>
            <person name="Herman A."/>
            <person name="Abrahante J.E."/>
            <person name="Garbe J."/>
        </authorList>
    </citation>
    <scope>NUCLEOTIDE SEQUENCE</scope>
    <source>
        <strain evidence="1">Duluth1</strain>
        <tissue evidence="1">Whole animal</tissue>
    </source>
</reference>
<evidence type="ECO:0000313" key="1">
    <source>
        <dbReference type="EMBL" id="KAH3816655.1"/>
    </source>
</evidence>
<keyword evidence="2" id="KW-1185">Reference proteome</keyword>
<organism evidence="1 2">
    <name type="scientific">Dreissena polymorpha</name>
    <name type="common">Zebra mussel</name>
    <name type="synonym">Mytilus polymorpha</name>
    <dbReference type="NCBI Taxonomy" id="45954"/>
    <lineage>
        <taxon>Eukaryota</taxon>
        <taxon>Metazoa</taxon>
        <taxon>Spiralia</taxon>
        <taxon>Lophotrochozoa</taxon>
        <taxon>Mollusca</taxon>
        <taxon>Bivalvia</taxon>
        <taxon>Autobranchia</taxon>
        <taxon>Heteroconchia</taxon>
        <taxon>Euheterodonta</taxon>
        <taxon>Imparidentia</taxon>
        <taxon>Neoheterodontei</taxon>
        <taxon>Myida</taxon>
        <taxon>Dreissenoidea</taxon>
        <taxon>Dreissenidae</taxon>
        <taxon>Dreissena</taxon>
    </lineage>
</organism>
<comment type="caution">
    <text evidence="1">The sequence shown here is derived from an EMBL/GenBank/DDBJ whole genome shotgun (WGS) entry which is preliminary data.</text>
</comment>
<dbReference type="AlphaFoldDB" id="A0A9D4GGE9"/>
<protein>
    <submittedName>
        <fullName evidence="1">Uncharacterized protein</fullName>
    </submittedName>
</protein>
<evidence type="ECO:0000313" key="2">
    <source>
        <dbReference type="Proteomes" id="UP000828390"/>
    </source>
</evidence>
<accession>A0A9D4GGE9</accession>
<dbReference type="InterPro" id="IPR016187">
    <property type="entry name" value="CTDL_fold"/>
</dbReference>
<dbReference type="Gene3D" id="3.10.100.10">
    <property type="entry name" value="Mannose-Binding Protein A, subunit A"/>
    <property type="match status" value="1"/>
</dbReference>
<dbReference type="InterPro" id="IPR016186">
    <property type="entry name" value="C-type_lectin-like/link_sf"/>
</dbReference>
<dbReference type="Proteomes" id="UP000828390">
    <property type="component" value="Unassembled WGS sequence"/>
</dbReference>
<reference evidence="1" key="1">
    <citation type="journal article" date="2019" name="bioRxiv">
        <title>The Genome of the Zebra Mussel, Dreissena polymorpha: A Resource for Invasive Species Research.</title>
        <authorList>
            <person name="McCartney M.A."/>
            <person name="Auch B."/>
            <person name="Kono T."/>
            <person name="Mallez S."/>
            <person name="Zhang Y."/>
            <person name="Obille A."/>
            <person name="Becker A."/>
            <person name="Abrahante J.E."/>
            <person name="Garbe J."/>
            <person name="Badalamenti J.P."/>
            <person name="Herman A."/>
            <person name="Mangelson H."/>
            <person name="Liachko I."/>
            <person name="Sullivan S."/>
            <person name="Sone E.D."/>
            <person name="Koren S."/>
            <person name="Silverstein K.A.T."/>
            <person name="Beckman K.B."/>
            <person name="Gohl D.M."/>
        </authorList>
    </citation>
    <scope>NUCLEOTIDE SEQUENCE</scope>
    <source>
        <strain evidence="1">Duluth1</strain>
        <tissue evidence="1">Whole animal</tissue>
    </source>
</reference>
<proteinExistence type="predicted"/>
<dbReference type="EMBL" id="JAIWYP010000005">
    <property type="protein sequence ID" value="KAH3816655.1"/>
    <property type="molecule type" value="Genomic_DNA"/>
</dbReference>
<gene>
    <name evidence="1" type="ORF">DPMN_118175</name>
</gene>
<name>A0A9D4GGE9_DREPO</name>
<sequence length="78" mass="9186">MSYDGQVHEIQQNKNTYVDTDGCKTARFWKSGEPNGGDAENCIFRMKKDGYQMYDVPCDRLWQNVTICFVCRFKLEYV</sequence>
<dbReference type="SUPFAM" id="SSF56436">
    <property type="entry name" value="C-type lectin-like"/>
    <property type="match status" value="1"/>
</dbReference>